<accession>A0A0A9AB44</accession>
<sequence length="37" mass="4356">MVIGQWLWRTACGKNPRSSPPQLFTFTLYDMFGLETY</sequence>
<reference evidence="1" key="2">
    <citation type="journal article" date="2015" name="Data Brief">
        <title>Shoot transcriptome of the giant reed, Arundo donax.</title>
        <authorList>
            <person name="Barrero R.A."/>
            <person name="Guerrero F.D."/>
            <person name="Moolhuijzen P."/>
            <person name="Goolsby J.A."/>
            <person name="Tidwell J."/>
            <person name="Bellgard S.E."/>
            <person name="Bellgard M.I."/>
        </authorList>
    </citation>
    <scope>NUCLEOTIDE SEQUENCE</scope>
    <source>
        <tissue evidence="1">Shoot tissue taken approximately 20 cm above the soil surface</tissue>
    </source>
</reference>
<evidence type="ECO:0000313" key="1">
    <source>
        <dbReference type="EMBL" id="JAD48909.1"/>
    </source>
</evidence>
<proteinExistence type="predicted"/>
<reference evidence="1" key="1">
    <citation type="submission" date="2014-09" db="EMBL/GenBank/DDBJ databases">
        <authorList>
            <person name="Magalhaes I.L.F."/>
            <person name="Oliveira U."/>
            <person name="Santos F.R."/>
            <person name="Vidigal T.H.D.A."/>
            <person name="Brescovit A.D."/>
            <person name="Santos A.J."/>
        </authorList>
    </citation>
    <scope>NUCLEOTIDE SEQUENCE</scope>
    <source>
        <tissue evidence="1">Shoot tissue taken approximately 20 cm above the soil surface</tissue>
    </source>
</reference>
<dbReference type="AlphaFoldDB" id="A0A0A9AB44"/>
<organism evidence="1">
    <name type="scientific">Arundo donax</name>
    <name type="common">Giant reed</name>
    <name type="synonym">Donax arundinaceus</name>
    <dbReference type="NCBI Taxonomy" id="35708"/>
    <lineage>
        <taxon>Eukaryota</taxon>
        <taxon>Viridiplantae</taxon>
        <taxon>Streptophyta</taxon>
        <taxon>Embryophyta</taxon>
        <taxon>Tracheophyta</taxon>
        <taxon>Spermatophyta</taxon>
        <taxon>Magnoliopsida</taxon>
        <taxon>Liliopsida</taxon>
        <taxon>Poales</taxon>
        <taxon>Poaceae</taxon>
        <taxon>PACMAD clade</taxon>
        <taxon>Arundinoideae</taxon>
        <taxon>Arundineae</taxon>
        <taxon>Arundo</taxon>
    </lineage>
</organism>
<dbReference type="EMBL" id="GBRH01248986">
    <property type="protein sequence ID" value="JAD48909.1"/>
    <property type="molecule type" value="Transcribed_RNA"/>
</dbReference>
<name>A0A0A9AB44_ARUDO</name>
<protein>
    <submittedName>
        <fullName evidence="1">Uncharacterized protein</fullName>
    </submittedName>
</protein>